<dbReference type="KEGG" id="sqz:FQU76_26435"/>
<keyword evidence="8" id="KW-0255">Endonuclease</keyword>
<dbReference type="SUPFAM" id="SSF56024">
    <property type="entry name" value="Phospholipase D/nuclease"/>
    <property type="match status" value="1"/>
</dbReference>
<dbReference type="InterPro" id="IPR025202">
    <property type="entry name" value="PLD-like_dom"/>
</dbReference>
<name>A0A5B8JHZ9_9ACTN</name>
<proteinExistence type="inferred from homology"/>
<evidence type="ECO:0000313" key="9">
    <source>
        <dbReference type="Proteomes" id="UP000320580"/>
    </source>
</evidence>
<dbReference type="PANTHER" id="PTHR43856:SF1">
    <property type="entry name" value="MITOCHONDRIAL CARDIOLIPIN HYDROLASE"/>
    <property type="match status" value="1"/>
</dbReference>
<dbReference type="AlphaFoldDB" id="A0A5B8JHZ9"/>
<dbReference type="GO" id="GO:0004630">
    <property type="term" value="F:phospholipase D activity"/>
    <property type="evidence" value="ECO:0007669"/>
    <property type="project" value="UniProtKB-EC"/>
</dbReference>
<evidence type="ECO:0000256" key="3">
    <source>
        <dbReference type="ARBA" id="ARBA00012027"/>
    </source>
</evidence>
<dbReference type="InterPro" id="IPR047955">
    <property type="entry name" value="DrmC-like"/>
</dbReference>
<accession>A0A5B8JHZ9</accession>
<dbReference type="EC" id="3.1.4.4" evidence="3"/>
<dbReference type="EMBL" id="CP042266">
    <property type="protein sequence ID" value="QDY79481.1"/>
    <property type="molecule type" value="Genomic_DNA"/>
</dbReference>
<dbReference type="CDD" id="cd09132">
    <property type="entry name" value="PLDc_unchar4"/>
    <property type="match status" value="1"/>
</dbReference>
<dbReference type="PANTHER" id="PTHR43856">
    <property type="entry name" value="CARDIOLIPIN HYDROLASE"/>
    <property type="match status" value="1"/>
</dbReference>
<keyword evidence="4" id="KW-0378">Hydrolase</keyword>
<keyword evidence="5" id="KW-0442">Lipid degradation</keyword>
<evidence type="ECO:0000259" key="7">
    <source>
        <dbReference type="Pfam" id="PF13091"/>
    </source>
</evidence>
<evidence type="ECO:0000256" key="1">
    <source>
        <dbReference type="ARBA" id="ARBA00000798"/>
    </source>
</evidence>
<keyword evidence="6" id="KW-0443">Lipid metabolism</keyword>
<dbReference type="RefSeq" id="WP_146482770.1">
    <property type="nucleotide sequence ID" value="NZ_CP042266.1"/>
</dbReference>
<dbReference type="Gene3D" id="3.30.870.10">
    <property type="entry name" value="Endonuclease Chain A"/>
    <property type="match status" value="1"/>
</dbReference>
<evidence type="ECO:0000256" key="6">
    <source>
        <dbReference type="ARBA" id="ARBA00023098"/>
    </source>
</evidence>
<organism evidence="8 9">
    <name type="scientific">Streptomyces qinzhouensis</name>
    <dbReference type="NCBI Taxonomy" id="2599401"/>
    <lineage>
        <taxon>Bacteria</taxon>
        <taxon>Bacillati</taxon>
        <taxon>Actinomycetota</taxon>
        <taxon>Actinomycetes</taxon>
        <taxon>Kitasatosporales</taxon>
        <taxon>Streptomycetaceae</taxon>
        <taxon>Streptomyces</taxon>
    </lineage>
</organism>
<sequence length="253" mass="26639">MRWVRLLKAAAEAEAAAGVLALGALADGIAAGEPRATLLTVRSAAAYTEAAAAVLDAIDTDGLSREEAAAWLHGLAAGYAQRDREQEVSLVWSGPSSHRVPVRSTDRALLGLIAEARTELTLMTYSARRYPPLIEALQDAAARGVGLDIVVETLQGAGSALSGEEPASAFTDVPGARLWHWPPDKRAEPGAKTHAKLAVADRRTLLTTSANLTQSGVDRNIEAGTLIRGGSAPARAAEHVAELQRTGVLQRFW</sequence>
<dbReference type="OrthoDB" id="3208380at2"/>
<dbReference type="GO" id="GO:0016042">
    <property type="term" value="P:lipid catabolic process"/>
    <property type="evidence" value="ECO:0007669"/>
    <property type="project" value="UniProtKB-KW"/>
</dbReference>
<feature type="domain" description="Phospholipase D-like" evidence="7">
    <location>
        <begin position="110"/>
        <end position="230"/>
    </location>
</feature>
<evidence type="ECO:0000256" key="4">
    <source>
        <dbReference type="ARBA" id="ARBA00022801"/>
    </source>
</evidence>
<protein>
    <recommendedName>
        <fullName evidence="3">phospholipase D</fullName>
        <ecNumber evidence="3">3.1.4.4</ecNumber>
    </recommendedName>
</protein>
<comment type="similarity">
    <text evidence="2">Belongs to the phospholipase D family.</text>
</comment>
<reference evidence="8 9" key="1">
    <citation type="submission" date="2019-07" db="EMBL/GenBank/DDBJ databases">
        <authorList>
            <person name="Zhu P."/>
        </authorList>
    </citation>
    <scope>NUCLEOTIDE SEQUENCE [LARGE SCALE GENOMIC DNA]</scope>
    <source>
        <strain evidence="8 9">SSL-25</strain>
    </source>
</reference>
<comment type="catalytic activity">
    <reaction evidence="1">
        <text>a 1,2-diacyl-sn-glycero-3-phosphocholine + H2O = a 1,2-diacyl-sn-glycero-3-phosphate + choline + H(+)</text>
        <dbReference type="Rhea" id="RHEA:14445"/>
        <dbReference type="ChEBI" id="CHEBI:15354"/>
        <dbReference type="ChEBI" id="CHEBI:15377"/>
        <dbReference type="ChEBI" id="CHEBI:15378"/>
        <dbReference type="ChEBI" id="CHEBI:57643"/>
        <dbReference type="ChEBI" id="CHEBI:58608"/>
        <dbReference type="EC" id="3.1.4.4"/>
    </reaction>
</comment>
<dbReference type="NCBIfam" id="NF038319">
    <property type="entry name" value="DISARM_DrmC_I"/>
    <property type="match status" value="1"/>
</dbReference>
<evidence type="ECO:0000256" key="2">
    <source>
        <dbReference type="ARBA" id="ARBA00008664"/>
    </source>
</evidence>
<dbReference type="InterPro" id="IPR051406">
    <property type="entry name" value="PLD_domain"/>
</dbReference>
<evidence type="ECO:0000313" key="8">
    <source>
        <dbReference type="EMBL" id="QDY79481.1"/>
    </source>
</evidence>
<dbReference type="Pfam" id="PF13091">
    <property type="entry name" value="PLDc_2"/>
    <property type="match status" value="1"/>
</dbReference>
<keyword evidence="8" id="KW-0540">Nuclease</keyword>
<evidence type="ECO:0000256" key="5">
    <source>
        <dbReference type="ARBA" id="ARBA00022963"/>
    </source>
</evidence>
<dbReference type="GO" id="GO:0016891">
    <property type="term" value="F:RNA endonuclease activity producing 5'-phosphomonoesters, hydrolytic mechanism"/>
    <property type="evidence" value="ECO:0007669"/>
    <property type="project" value="TreeGrafter"/>
</dbReference>
<gene>
    <name evidence="8" type="ORF">FQU76_26435</name>
</gene>
<keyword evidence="9" id="KW-1185">Reference proteome</keyword>
<dbReference type="Proteomes" id="UP000320580">
    <property type="component" value="Chromosome"/>
</dbReference>